<accession>A0AAV2IYF8</accession>
<evidence type="ECO:0000256" key="1">
    <source>
        <dbReference type="SAM" id="MobiDB-lite"/>
    </source>
</evidence>
<sequence length="131" mass="14628">MPHVKTLTTHCTRESAKDSSPLCLHWSMFLAACFSSPLSRHYLLPLPADPPLSAVVQVQLCRRWGESRQCAHTSTKQHMHTALGDVLTAHGLTHSRLQILANSRRTPRERESPHPRTAATHKHSWSGLATV</sequence>
<dbReference type="EMBL" id="OZ035832">
    <property type="protein sequence ID" value="CAL1570329.1"/>
    <property type="molecule type" value="Genomic_DNA"/>
</dbReference>
<dbReference type="Proteomes" id="UP001497482">
    <property type="component" value="Chromosome 10"/>
</dbReference>
<reference evidence="2 3" key="1">
    <citation type="submission" date="2024-04" db="EMBL/GenBank/DDBJ databases">
        <authorList>
            <person name="Waldvogel A.-M."/>
            <person name="Schoenle A."/>
        </authorList>
    </citation>
    <scope>NUCLEOTIDE SEQUENCE [LARGE SCALE GENOMIC DNA]</scope>
</reference>
<dbReference type="AlphaFoldDB" id="A0AAV2IYF8"/>
<feature type="region of interest" description="Disordered" evidence="1">
    <location>
        <begin position="102"/>
        <end position="131"/>
    </location>
</feature>
<keyword evidence="3" id="KW-1185">Reference proteome</keyword>
<organism evidence="2 3">
    <name type="scientific">Knipowitschia caucasica</name>
    <name type="common">Caucasian dwarf goby</name>
    <name type="synonym">Pomatoschistus caucasicus</name>
    <dbReference type="NCBI Taxonomy" id="637954"/>
    <lineage>
        <taxon>Eukaryota</taxon>
        <taxon>Metazoa</taxon>
        <taxon>Chordata</taxon>
        <taxon>Craniata</taxon>
        <taxon>Vertebrata</taxon>
        <taxon>Euteleostomi</taxon>
        <taxon>Actinopterygii</taxon>
        <taxon>Neopterygii</taxon>
        <taxon>Teleostei</taxon>
        <taxon>Neoteleostei</taxon>
        <taxon>Acanthomorphata</taxon>
        <taxon>Gobiaria</taxon>
        <taxon>Gobiiformes</taxon>
        <taxon>Gobioidei</taxon>
        <taxon>Gobiidae</taxon>
        <taxon>Gobiinae</taxon>
        <taxon>Knipowitschia</taxon>
    </lineage>
</organism>
<name>A0AAV2IYF8_KNICA</name>
<evidence type="ECO:0000313" key="3">
    <source>
        <dbReference type="Proteomes" id="UP001497482"/>
    </source>
</evidence>
<proteinExistence type="predicted"/>
<gene>
    <name evidence="2" type="ORF">KC01_LOCUS2645</name>
</gene>
<evidence type="ECO:0000313" key="2">
    <source>
        <dbReference type="EMBL" id="CAL1570329.1"/>
    </source>
</evidence>
<evidence type="ECO:0008006" key="4">
    <source>
        <dbReference type="Google" id="ProtNLM"/>
    </source>
</evidence>
<dbReference type="PROSITE" id="PS51257">
    <property type="entry name" value="PROKAR_LIPOPROTEIN"/>
    <property type="match status" value="1"/>
</dbReference>
<protein>
    <recommendedName>
        <fullName evidence="4">Secreted protein</fullName>
    </recommendedName>
</protein>